<dbReference type="PROSITE" id="PS50847">
    <property type="entry name" value="GRAM_POS_ANCHORING"/>
    <property type="match status" value="1"/>
</dbReference>
<dbReference type="RefSeq" id="WP_209516308.1">
    <property type="nucleotide sequence ID" value="NZ_JAGIOH010000001.1"/>
</dbReference>
<evidence type="ECO:0000256" key="6">
    <source>
        <dbReference type="SAM" id="Phobius"/>
    </source>
</evidence>
<dbReference type="InterPro" id="IPR019931">
    <property type="entry name" value="LPXTG_anchor"/>
</dbReference>
<evidence type="ECO:0000256" key="3">
    <source>
        <dbReference type="ARBA" id="ARBA00022729"/>
    </source>
</evidence>
<proteinExistence type="predicted"/>
<gene>
    <name evidence="9" type="ORF">JO379_004098</name>
</gene>
<keyword evidence="4" id="KW-0572">Peptidoglycan-anchor</keyword>
<protein>
    <recommendedName>
        <fullName evidence="8">Gram-positive cocci surface proteins LPxTG domain-containing protein</fullName>
    </recommendedName>
</protein>
<evidence type="ECO:0000256" key="7">
    <source>
        <dbReference type="SAM" id="SignalP"/>
    </source>
</evidence>
<keyword evidence="6" id="KW-0472">Membrane</keyword>
<evidence type="ECO:0000256" key="2">
    <source>
        <dbReference type="ARBA" id="ARBA00022525"/>
    </source>
</evidence>
<keyword evidence="1" id="KW-0134">Cell wall</keyword>
<dbReference type="EMBL" id="JAGIOH010000001">
    <property type="protein sequence ID" value="MBP2404629.1"/>
    <property type="molecule type" value="Genomic_DNA"/>
</dbReference>
<feature type="signal peptide" evidence="7">
    <location>
        <begin position="1"/>
        <end position="29"/>
    </location>
</feature>
<keyword evidence="6" id="KW-1133">Transmembrane helix</keyword>
<evidence type="ECO:0000256" key="5">
    <source>
        <dbReference type="SAM" id="MobiDB-lite"/>
    </source>
</evidence>
<accession>A0ABS4Y7C4</accession>
<keyword evidence="2" id="KW-0964">Secreted</keyword>
<feature type="transmembrane region" description="Helical" evidence="6">
    <location>
        <begin position="314"/>
        <end position="332"/>
    </location>
</feature>
<comment type="caution">
    <text evidence="9">The sequence shown here is derived from an EMBL/GenBank/DDBJ whole genome shotgun (WGS) entry which is preliminary data.</text>
</comment>
<evidence type="ECO:0000256" key="4">
    <source>
        <dbReference type="ARBA" id="ARBA00023088"/>
    </source>
</evidence>
<feature type="compositionally biased region" description="Pro residues" evidence="5">
    <location>
        <begin position="59"/>
        <end position="72"/>
    </location>
</feature>
<dbReference type="NCBIfam" id="NF041528">
    <property type="entry name" value="strep_LAETG"/>
    <property type="match status" value="1"/>
</dbReference>
<keyword evidence="6" id="KW-0812">Transmembrane</keyword>
<feature type="compositionally biased region" description="Low complexity" evidence="5">
    <location>
        <begin position="73"/>
        <end position="112"/>
    </location>
</feature>
<feature type="region of interest" description="Disordered" evidence="5">
    <location>
        <begin position="265"/>
        <end position="295"/>
    </location>
</feature>
<organism evidence="9 10">
    <name type="scientific">Streptomyces syringium</name>
    <dbReference type="NCBI Taxonomy" id="76729"/>
    <lineage>
        <taxon>Bacteria</taxon>
        <taxon>Bacillati</taxon>
        <taxon>Actinomycetota</taxon>
        <taxon>Actinomycetes</taxon>
        <taxon>Kitasatosporales</taxon>
        <taxon>Streptomycetaceae</taxon>
        <taxon>Streptomyces</taxon>
    </lineage>
</organism>
<dbReference type="GeneID" id="91570973"/>
<keyword evidence="3 7" id="KW-0732">Signal</keyword>
<evidence type="ECO:0000313" key="10">
    <source>
        <dbReference type="Proteomes" id="UP001519291"/>
    </source>
</evidence>
<dbReference type="Proteomes" id="UP001519291">
    <property type="component" value="Unassembled WGS sequence"/>
</dbReference>
<feature type="region of interest" description="Disordered" evidence="5">
    <location>
        <begin position="31"/>
        <end position="117"/>
    </location>
</feature>
<evidence type="ECO:0000313" key="9">
    <source>
        <dbReference type="EMBL" id="MBP2404629.1"/>
    </source>
</evidence>
<feature type="domain" description="Gram-positive cocci surface proteins LPxTG" evidence="8">
    <location>
        <begin position="296"/>
        <end position="341"/>
    </location>
</feature>
<keyword evidence="10" id="KW-1185">Reference proteome</keyword>
<feature type="chain" id="PRO_5046937106" description="Gram-positive cocci surface proteins LPxTG domain-containing protein" evidence="7">
    <location>
        <begin position="30"/>
        <end position="341"/>
    </location>
</feature>
<name>A0ABS4Y7C4_9ACTN</name>
<feature type="compositionally biased region" description="Low complexity" evidence="5">
    <location>
        <begin position="33"/>
        <end position="58"/>
    </location>
</feature>
<reference evidence="9 10" key="1">
    <citation type="submission" date="2021-03" db="EMBL/GenBank/DDBJ databases">
        <title>Sequencing the genomes of 1000 actinobacteria strains.</title>
        <authorList>
            <person name="Klenk H.-P."/>
        </authorList>
    </citation>
    <scope>NUCLEOTIDE SEQUENCE [LARGE SCALE GENOMIC DNA]</scope>
    <source>
        <strain evidence="9 10">DSM 41480</strain>
    </source>
</reference>
<evidence type="ECO:0000256" key="1">
    <source>
        <dbReference type="ARBA" id="ARBA00022512"/>
    </source>
</evidence>
<evidence type="ECO:0000259" key="8">
    <source>
        <dbReference type="PROSITE" id="PS50847"/>
    </source>
</evidence>
<sequence>MKLRRALATAAATAVIGPTALLVAPYAFATGESPAPSASPDPSVTPSASSTPSTSPSPVVEPPASSAPPSPAAPSSATTSATTSTSTGEPGPSATSGSPTTGPSSTSTSSPDACEEYSDEARIRTELLGLPSKIVAGSGWQNFTYRTTNTSDRELRSVVAYMDVWTWDGRGEGKETSQYLTVQWYDAQKRAWQPLPEDFGDFAETENLGPRQYADAKLRLKIDAKAPSGYGSAFQAGSYTGHDGKCGDAEGSIFSFDVLPVGSKPGKVDDAKGTTARPGPSRHANRPAARGSLSTLPVTGELARTGSSSGLPTIAALSGAAVAVGAGAVFVVRRRKADSAE</sequence>